<organism evidence="5 6">
    <name type="scientific">Alkalimonas amylolytica</name>
    <dbReference type="NCBI Taxonomy" id="152573"/>
    <lineage>
        <taxon>Bacteria</taxon>
        <taxon>Pseudomonadati</taxon>
        <taxon>Pseudomonadota</taxon>
        <taxon>Gammaproteobacteria</taxon>
        <taxon>Alkalimonas</taxon>
    </lineage>
</organism>
<dbReference type="InterPro" id="IPR032783">
    <property type="entry name" value="AraC_lig"/>
</dbReference>
<evidence type="ECO:0000256" key="1">
    <source>
        <dbReference type="ARBA" id="ARBA00023015"/>
    </source>
</evidence>
<evidence type="ECO:0000259" key="4">
    <source>
        <dbReference type="PROSITE" id="PS01124"/>
    </source>
</evidence>
<sequence>MLPTMTKTPALSTETPEPLEQLLAQLAFGSELHFESGFCDYWNLLTTKSSKAALHVVTQGQLWMAIPGRLQEQVLLEAGDAIFFSHSFRHWLSDEPVDEHTSEVDFANFCVPDHVERGLVCYDIAVESPLTANLFQVMPDYIHLPANQQSGRLSPLIQLIRQEAQARQPGYQAAISRLSDVVVLHLLRQVLSDDSMQQGLLAALKDPALRRVVLAIMDEPGADWTVETMAALAFLSKSAFAERCHKVMAMTAKSLLDELRLQRARYLLIHSELSLELIAEQTGYQSATAFIRFFKQHETLSPGEFRTLHA</sequence>
<dbReference type="PROSITE" id="PS01124">
    <property type="entry name" value="HTH_ARAC_FAMILY_2"/>
    <property type="match status" value="1"/>
</dbReference>
<keyword evidence="1" id="KW-0805">Transcription regulation</keyword>
<dbReference type="SMART" id="SM00342">
    <property type="entry name" value="HTH_ARAC"/>
    <property type="match status" value="1"/>
</dbReference>
<dbReference type="GO" id="GO:0003700">
    <property type="term" value="F:DNA-binding transcription factor activity"/>
    <property type="evidence" value="ECO:0007669"/>
    <property type="project" value="InterPro"/>
</dbReference>
<evidence type="ECO:0000256" key="2">
    <source>
        <dbReference type="ARBA" id="ARBA00023125"/>
    </source>
</evidence>
<reference evidence="5 6" key="1">
    <citation type="submission" date="2016-10" db="EMBL/GenBank/DDBJ databases">
        <authorList>
            <person name="de Groot N.N."/>
        </authorList>
    </citation>
    <scope>NUCLEOTIDE SEQUENCE [LARGE SCALE GENOMIC DNA]</scope>
    <source>
        <strain evidence="5 6">CGMCC 1.3430</strain>
    </source>
</reference>
<name>A0A1H3XS15_ALKAM</name>
<protein>
    <submittedName>
        <fullName evidence="5">Transcriptional regulator, AraC family</fullName>
    </submittedName>
</protein>
<feature type="domain" description="HTH araC/xylS-type" evidence="4">
    <location>
        <begin position="210"/>
        <end position="308"/>
    </location>
</feature>
<keyword evidence="3" id="KW-0804">Transcription</keyword>
<dbReference type="PANTHER" id="PTHR46796">
    <property type="entry name" value="HTH-TYPE TRANSCRIPTIONAL ACTIVATOR RHAS-RELATED"/>
    <property type="match status" value="1"/>
</dbReference>
<dbReference type="Proteomes" id="UP000198773">
    <property type="component" value="Unassembled WGS sequence"/>
</dbReference>
<dbReference type="RefSeq" id="WP_245785573.1">
    <property type="nucleotide sequence ID" value="NZ_FNRM01000001.1"/>
</dbReference>
<dbReference type="STRING" id="152573.SAMN04488051_101372"/>
<keyword evidence="2" id="KW-0238">DNA-binding</keyword>
<dbReference type="GO" id="GO:0043565">
    <property type="term" value="F:sequence-specific DNA binding"/>
    <property type="evidence" value="ECO:0007669"/>
    <property type="project" value="InterPro"/>
</dbReference>
<dbReference type="InterPro" id="IPR018060">
    <property type="entry name" value="HTH_AraC"/>
</dbReference>
<accession>A0A1H3XS15</accession>
<dbReference type="EMBL" id="FNRM01000001">
    <property type="protein sequence ID" value="SEA02277.1"/>
    <property type="molecule type" value="Genomic_DNA"/>
</dbReference>
<dbReference type="PANTHER" id="PTHR46796:SF13">
    <property type="entry name" value="HTH-TYPE TRANSCRIPTIONAL ACTIVATOR RHAS"/>
    <property type="match status" value="1"/>
</dbReference>
<evidence type="ECO:0000256" key="3">
    <source>
        <dbReference type="ARBA" id="ARBA00023163"/>
    </source>
</evidence>
<dbReference type="Pfam" id="PF12833">
    <property type="entry name" value="HTH_18"/>
    <property type="match status" value="1"/>
</dbReference>
<dbReference type="AlphaFoldDB" id="A0A1H3XS15"/>
<dbReference type="SUPFAM" id="SSF46689">
    <property type="entry name" value="Homeodomain-like"/>
    <property type="match status" value="1"/>
</dbReference>
<keyword evidence="6" id="KW-1185">Reference proteome</keyword>
<dbReference type="Pfam" id="PF12852">
    <property type="entry name" value="Cupin_6"/>
    <property type="match status" value="1"/>
</dbReference>
<gene>
    <name evidence="5" type="ORF">SAMN04488051_101372</name>
</gene>
<dbReference type="Gene3D" id="1.10.10.60">
    <property type="entry name" value="Homeodomain-like"/>
    <property type="match status" value="1"/>
</dbReference>
<evidence type="ECO:0000313" key="6">
    <source>
        <dbReference type="Proteomes" id="UP000198773"/>
    </source>
</evidence>
<evidence type="ECO:0000313" key="5">
    <source>
        <dbReference type="EMBL" id="SEA02277.1"/>
    </source>
</evidence>
<dbReference type="InterPro" id="IPR050204">
    <property type="entry name" value="AraC_XylS_family_regulators"/>
</dbReference>
<dbReference type="InterPro" id="IPR009057">
    <property type="entry name" value="Homeodomain-like_sf"/>
</dbReference>
<proteinExistence type="predicted"/>